<evidence type="ECO:0000313" key="3">
    <source>
        <dbReference type="Proteomes" id="UP001499930"/>
    </source>
</evidence>
<accession>A0ABN3XTQ2</accession>
<proteinExistence type="predicted"/>
<evidence type="ECO:0000313" key="2">
    <source>
        <dbReference type="EMBL" id="GAA2995705.1"/>
    </source>
</evidence>
<dbReference type="Proteomes" id="UP001499930">
    <property type="component" value="Unassembled WGS sequence"/>
</dbReference>
<protein>
    <submittedName>
        <fullName evidence="2">Uncharacterized protein</fullName>
    </submittedName>
</protein>
<comment type="caution">
    <text evidence="2">The sequence shown here is derived from an EMBL/GenBank/DDBJ whole genome shotgun (WGS) entry which is preliminary data.</text>
</comment>
<feature type="compositionally biased region" description="Basic and acidic residues" evidence="1">
    <location>
        <begin position="46"/>
        <end position="55"/>
    </location>
</feature>
<sequence>MPGRALGVRTADATAAAGVTVMGVRAVDAVAVSMTGVGVTVVGVDRGRGPRDDGRGQCGISQSSGAEEVRTTEKVTMA</sequence>
<dbReference type="EMBL" id="BAAAWD010000006">
    <property type="protein sequence ID" value="GAA2995705.1"/>
    <property type="molecule type" value="Genomic_DNA"/>
</dbReference>
<reference evidence="2 3" key="1">
    <citation type="journal article" date="2019" name="Int. J. Syst. Evol. Microbiol.">
        <title>The Global Catalogue of Microorganisms (GCM) 10K type strain sequencing project: providing services to taxonomists for standard genome sequencing and annotation.</title>
        <authorList>
            <consortium name="The Broad Institute Genomics Platform"/>
            <consortium name="The Broad Institute Genome Sequencing Center for Infectious Disease"/>
            <person name="Wu L."/>
            <person name="Ma J."/>
        </authorList>
    </citation>
    <scope>NUCLEOTIDE SEQUENCE [LARGE SCALE GENOMIC DNA]</scope>
    <source>
        <strain evidence="2 3">JCM 3106</strain>
    </source>
</reference>
<organism evidence="2 3">
    <name type="scientific">Streptosporangium longisporum</name>
    <dbReference type="NCBI Taxonomy" id="46187"/>
    <lineage>
        <taxon>Bacteria</taxon>
        <taxon>Bacillati</taxon>
        <taxon>Actinomycetota</taxon>
        <taxon>Actinomycetes</taxon>
        <taxon>Streptosporangiales</taxon>
        <taxon>Streptosporangiaceae</taxon>
        <taxon>Streptosporangium</taxon>
    </lineage>
</organism>
<feature type="compositionally biased region" description="Basic and acidic residues" evidence="1">
    <location>
        <begin position="67"/>
        <end position="78"/>
    </location>
</feature>
<name>A0ABN3XTQ2_9ACTN</name>
<evidence type="ECO:0000256" key="1">
    <source>
        <dbReference type="SAM" id="MobiDB-lite"/>
    </source>
</evidence>
<feature type="region of interest" description="Disordered" evidence="1">
    <location>
        <begin position="46"/>
        <end position="78"/>
    </location>
</feature>
<keyword evidence="3" id="KW-1185">Reference proteome</keyword>
<gene>
    <name evidence="2" type="ORF">GCM10017559_15160</name>
</gene>